<organism evidence="6 7">
    <name type="scientific">Arthrobacter methylotrophus</name>
    <dbReference type="NCBI Taxonomy" id="121291"/>
    <lineage>
        <taxon>Bacteria</taxon>
        <taxon>Bacillati</taxon>
        <taxon>Actinomycetota</taxon>
        <taxon>Actinomycetes</taxon>
        <taxon>Micrococcales</taxon>
        <taxon>Micrococcaceae</taxon>
        <taxon>Arthrobacter</taxon>
    </lineage>
</organism>
<dbReference type="EMBL" id="JBHMBH010000042">
    <property type="protein sequence ID" value="MFB9716279.1"/>
    <property type="molecule type" value="Genomic_DNA"/>
</dbReference>
<accession>A0ABV5UVN2</accession>
<dbReference type="PROSITE" id="PS51257">
    <property type="entry name" value="PROKAR_LIPOPROTEIN"/>
    <property type="match status" value="1"/>
</dbReference>
<dbReference type="PANTHER" id="PTHR13847">
    <property type="entry name" value="SARCOSINE DEHYDROGENASE-RELATED"/>
    <property type="match status" value="1"/>
</dbReference>
<evidence type="ECO:0000256" key="2">
    <source>
        <dbReference type="ARBA" id="ARBA00009410"/>
    </source>
</evidence>
<dbReference type="InterPro" id="IPR036188">
    <property type="entry name" value="FAD/NAD-bd_sf"/>
</dbReference>
<comment type="caution">
    <text evidence="6">The sequence shown here is derived from an EMBL/GenBank/DDBJ whole genome shotgun (WGS) entry which is preliminary data.</text>
</comment>
<keyword evidence="7" id="KW-1185">Reference proteome</keyword>
<dbReference type="InterPro" id="IPR006076">
    <property type="entry name" value="FAD-dep_OxRdtase"/>
</dbReference>
<dbReference type="Gene3D" id="3.50.50.60">
    <property type="entry name" value="FAD/NAD(P)-binding domain"/>
    <property type="match status" value="1"/>
</dbReference>
<proteinExistence type="inferred from homology"/>
<evidence type="ECO:0000313" key="7">
    <source>
        <dbReference type="Proteomes" id="UP001589536"/>
    </source>
</evidence>
<dbReference type="SUPFAM" id="SSF51905">
    <property type="entry name" value="FAD/NAD(P)-binding domain"/>
    <property type="match status" value="1"/>
</dbReference>
<name>A0ABV5UVN2_9MICC</name>
<dbReference type="Gene3D" id="3.30.9.10">
    <property type="entry name" value="D-Amino Acid Oxidase, subunit A, domain 2"/>
    <property type="match status" value="1"/>
</dbReference>
<keyword evidence="4" id="KW-0560">Oxidoreductase</keyword>
<dbReference type="Proteomes" id="UP001589536">
    <property type="component" value="Unassembled WGS sequence"/>
</dbReference>
<dbReference type="NCBIfam" id="TIGR03364">
    <property type="entry name" value="HpnW_proposed"/>
    <property type="match status" value="1"/>
</dbReference>
<comment type="similarity">
    <text evidence="2">Belongs to the DadA oxidoreductase family.</text>
</comment>
<sequence length="378" mass="40506">MKNLDQNHHTDLVVVGAGILGCAHAVEALSRGLTVRIIERDSAAVGASVRNFGHACITAQAASELPMAQESRRGWLEAARTIGFWAPEAGAVVVARSREEMAVLEQFRDARGTDAAQLLTGGEVRRRLHADDARPSGAILGGAFLPADLRVDPRATVGAIAAWLEAQDGATIAWRTSVREVADGIVETSRGTFTGDHVVVCAGHDVDHLFPDVAERWEIVRCALQMARSTALPGYTLDSAVLTGTSMLRYGGFSAMPAAEALREEVHRETPELLDMVANVMFTRLSDGSLLLGDSHDYAPTSRPFMDEGVTDRLLQEIGSVLGTTPRIRERWQGVYASSALTNLVAERTDPRTTVATVTSGIGMTLSFGLARHTLDGL</sequence>
<comment type="cofactor">
    <cofactor evidence="1">
        <name>FAD</name>
        <dbReference type="ChEBI" id="CHEBI:57692"/>
    </cofactor>
</comment>
<evidence type="ECO:0000259" key="5">
    <source>
        <dbReference type="Pfam" id="PF01266"/>
    </source>
</evidence>
<evidence type="ECO:0000256" key="4">
    <source>
        <dbReference type="ARBA" id="ARBA00023002"/>
    </source>
</evidence>
<feature type="domain" description="FAD dependent oxidoreductase" evidence="5">
    <location>
        <begin position="11"/>
        <end position="374"/>
    </location>
</feature>
<evidence type="ECO:0000256" key="3">
    <source>
        <dbReference type="ARBA" id="ARBA00022630"/>
    </source>
</evidence>
<evidence type="ECO:0000313" key="6">
    <source>
        <dbReference type="EMBL" id="MFB9716279.1"/>
    </source>
</evidence>
<keyword evidence="3" id="KW-0285">Flavoprotein</keyword>
<dbReference type="Pfam" id="PF01266">
    <property type="entry name" value="DAO"/>
    <property type="match status" value="1"/>
</dbReference>
<dbReference type="PANTHER" id="PTHR13847:SF286">
    <property type="entry name" value="D-AMINO ACID DEHYDROGENASE"/>
    <property type="match status" value="1"/>
</dbReference>
<dbReference type="InterPro" id="IPR017741">
    <property type="entry name" value="FAD-dependent_OxRdtase_HpnW"/>
</dbReference>
<protein>
    <submittedName>
        <fullName evidence="6">TIGR03364 family FAD-dependent oxidoreductase</fullName>
    </submittedName>
</protein>
<reference evidence="6 7" key="1">
    <citation type="submission" date="2024-09" db="EMBL/GenBank/DDBJ databases">
        <authorList>
            <person name="Sun Q."/>
            <person name="Mori K."/>
        </authorList>
    </citation>
    <scope>NUCLEOTIDE SEQUENCE [LARGE SCALE GENOMIC DNA]</scope>
    <source>
        <strain evidence="6 7">JCM 13519</strain>
    </source>
</reference>
<evidence type="ECO:0000256" key="1">
    <source>
        <dbReference type="ARBA" id="ARBA00001974"/>
    </source>
</evidence>
<gene>
    <name evidence="6" type="ORF">ACFFPI_19445</name>
</gene>
<dbReference type="RefSeq" id="WP_345053308.1">
    <property type="nucleotide sequence ID" value="NZ_BAABED010000001.1"/>
</dbReference>